<evidence type="ECO:0000313" key="2">
    <source>
        <dbReference type="EMBL" id="GAA5057953.1"/>
    </source>
</evidence>
<dbReference type="PANTHER" id="PTHR10788">
    <property type="entry name" value="TREHALOSE-6-PHOSPHATE SYNTHASE"/>
    <property type="match status" value="1"/>
</dbReference>
<dbReference type="CDD" id="cd03788">
    <property type="entry name" value="GT20_TPS"/>
    <property type="match status" value="1"/>
</dbReference>
<name>A0AAV3UM38_9EURY</name>
<dbReference type="InterPro" id="IPR001830">
    <property type="entry name" value="Glyco_trans_20"/>
</dbReference>
<keyword evidence="3" id="KW-1185">Reference proteome</keyword>
<dbReference type="GO" id="GO:0005992">
    <property type="term" value="P:trehalose biosynthetic process"/>
    <property type="evidence" value="ECO:0007669"/>
    <property type="project" value="InterPro"/>
</dbReference>
<feature type="region of interest" description="Disordered" evidence="1">
    <location>
        <begin position="1"/>
        <end position="22"/>
    </location>
</feature>
<protein>
    <submittedName>
        <fullName evidence="2">Trehalose-6-phosphate synthase</fullName>
    </submittedName>
</protein>
<organism evidence="2 3">
    <name type="scientific">Haladaptatus pallidirubidus</name>
    <dbReference type="NCBI Taxonomy" id="1008152"/>
    <lineage>
        <taxon>Archaea</taxon>
        <taxon>Methanobacteriati</taxon>
        <taxon>Methanobacteriota</taxon>
        <taxon>Stenosarchaea group</taxon>
        <taxon>Halobacteria</taxon>
        <taxon>Halobacteriales</taxon>
        <taxon>Haladaptataceae</taxon>
        <taxon>Haladaptatus</taxon>
    </lineage>
</organism>
<reference evidence="2 3" key="1">
    <citation type="journal article" date="2019" name="Int. J. Syst. Evol. Microbiol.">
        <title>The Global Catalogue of Microorganisms (GCM) 10K type strain sequencing project: providing services to taxonomists for standard genome sequencing and annotation.</title>
        <authorList>
            <consortium name="The Broad Institute Genomics Platform"/>
            <consortium name="The Broad Institute Genome Sequencing Center for Infectious Disease"/>
            <person name="Wu L."/>
            <person name="Ma J."/>
        </authorList>
    </citation>
    <scope>NUCLEOTIDE SEQUENCE [LARGE SCALE GENOMIC DNA]</scope>
    <source>
        <strain evidence="2 3">JCM 17504</strain>
    </source>
</reference>
<dbReference type="Proteomes" id="UP001501729">
    <property type="component" value="Unassembled WGS sequence"/>
</dbReference>
<dbReference type="EMBL" id="BAABKX010000015">
    <property type="protein sequence ID" value="GAA5057953.1"/>
    <property type="molecule type" value="Genomic_DNA"/>
</dbReference>
<dbReference type="SUPFAM" id="SSF53756">
    <property type="entry name" value="UDP-Glycosyltransferase/glycogen phosphorylase"/>
    <property type="match status" value="1"/>
</dbReference>
<dbReference type="Gene3D" id="3.40.50.2000">
    <property type="entry name" value="Glycogen Phosphorylase B"/>
    <property type="match status" value="2"/>
</dbReference>
<dbReference type="GO" id="GO:0003825">
    <property type="term" value="F:alpha,alpha-trehalose-phosphate synthase (UDP-forming) activity"/>
    <property type="evidence" value="ECO:0007669"/>
    <property type="project" value="TreeGrafter"/>
</dbReference>
<sequence length="515" mass="58340">MSTDLQVSTGPADEAMTDEHPTAETVSSLLGDDELVVASNRQPYSHEREDGEIVVNRPAGGLTSALDPVVQSAGGTWVAWASGDADHDVTDADGRVGVPPEDPAYDLRRVSLSDEQVEGYYYGYSNQVLWPICHIDPSKMNARADFWEHYRDANRAFADAIADETNDNSLVWLQDYHLALAPRMIRETNSDVFCMQFWHITWPSWDALQTCPQYEQLLDGLLANDLVGFHTRQYCQNFLDCAAMLPDTRVDRATRSVVYKGRRTFVRPFPLGIDATNRRHLALSSADTRFWNEFRDEHDIGDTVALGVERLDYTKGIPERLAALEHFWETRPEWQGELTYVQKASESRTQIPEYQAIQDFVESEIERINDRFGTDDWTPIVYLNEYLSKDGLATLYREADLGIVSPRRDGMNLVAKEFVASQVDDPGVLLLSELTGAHDELGDESISVHPHDTPGFADAIETALTLPETERARRMNDLERLVHSNDVYAWITKQFRTVESIQHGRDVAKKSIQRQ</sequence>
<evidence type="ECO:0000256" key="1">
    <source>
        <dbReference type="SAM" id="MobiDB-lite"/>
    </source>
</evidence>
<dbReference type="AlphaFoldDB" id="A0AAV3UM38"/>
<dbReference type="Pfam" id="PF00982">
    <property type="entry name" value="Glyco_transf_20"/>
    <property type="match status" value="1"/>
</dbReference>
<comment type="caution">
    <text evidence="2">The sequence shown here is derived from an EMBL/GenBank/DDBJ whole genome shotgun (WGS) entry which is preliminary data.</text>
</comment>
<dbReference type="PANTHER" id="PTHR10788:SF106">
    <property type="entry name" value="BCDNA.GH08860"/>
    <property type="match status" value="1"/>
</dbReference>
<accession>A0AAV3UM38</accession>
<evidence type="ECO:0000313" key="3">
    <source>
        <dbReference type="Proteomes" id="UP001501729"/>
    </source>
</evidence>
<gene>
    <name evidence="2" type="ORF">GCM10025751_40420</name>
</gene>
<proteinExistence type="predicted"/>